<dbReference type="Pfam" id="PF13873">
    <property type="entry name" value="Myb_DNA-bind_5"/>
    <property type="match status" value="1"/>
</dbReference>
<reference evidence="3 4" key="1">
    <citation type="journal article" date="2018" name="Nat. Ecol. Evol.">
        <title>Shark genomes provide insights into elasmobranch evolution and the origin of vertebrates.</title>
        <authorList>
            <person name="Hara Y"/>
            <person name="Yamaguchi K"/>
            <person name="Onimaru K"/>
            <person name="Kadota M"/>
            <person name="Koyanagi M"/>
            <person name="Keeley SD"/>
            <person name="Tatsumi K"/>
            <person name="Tanaka K"/>
            <person name="Motone F"/>
            <person name="Kageyama Y"/>
            <person name="Nozu R"/>
            <person name="Adachi N"/>
            <person name="Nishimura O"/>
            <person name="Nakagawa R"/>
            <person name="Tanegashima C"/>
            <person name="Kiyatake I"/>
            <person name="Matsumoto R"/>
            <person name="Murakumo K"/>
            <person name="Nishida K"/>
            <person name="Terakita A"/>
            <person name="Kuratani S"/>
            <person name="Sato K"/>
            <person name="Hyodo S Kuraku.S."/>
        </authorList>
    </citation>
    <scope>NUCLEOTIDE SEQUENCE [LARGE SCALE GENOMIC DNA]</scope>
</reference>
<organism evidence="3 4">
    <name type="scientific">Scyliorhinus torazame</name>
    <name type="common">Cloudy catshark</name>
    <name type="synonym">Catulus torazame</name>
    <dbReference type="NCBI Taxonomy" id="75743"/>
    <lineage>
        <taxon>Eukaryota</taxon>
        <taxon>Metazoa</taxon>
        <taxon>Chordata</taxon>
        <taxon>Craniata</taxon>
        <taxon>Vertebrata</taxon>
        <taxon>Chondrichthyes</taxon>
        <taxon>Elasmobranchii</taxon>
        <taxon>Galeomorphii</taxon>
        <taxon>Galeoidea</taxon>
        <taxon>Carcharhiniformes</taxon>
        <taxon>Scyliorhinidae</taxon>
        <taxon>Scyliorhinus</taxon>
    </lineage>
</organism>
<dbReference type="GO" id="GO:0005634">
    <property type="term" value="C:nucleus"/>
    <property type="evidence" value="ECO:0007669"/>
    <property type="project" value="TreeGrafter"/>
</dbReference>
<keyword evidence="4" id="KW-1185">Reference proteome</keyword>
<evidence type="ECO:0000259" key="2">
    <source>
        <dbReference type="Pfam" id="PF13873"/>
    </source>
</evidence>
<proteinExistence type="predicted"/>
<feature type="region of interest" description="Disordered" evidence="1">
    <location>
        <begin position="344"/>
        <end position="385"/>
    </location>
</feature>
<dbReference type="Proteomes" id="UP000288216">
    <property type="component" value="Unassembled WGS sequence"/>
</dbReference>
<dbReference type="EMBL" id="BFAA01011228">
    <property type="protein sequence ID" value="GCB75652.1"/>
    <property type="molecule type" value="Genomic_DNA"/>
</dbReference>
<evidence type="ECO:0000256" key="1">
    <source>
        <dbReference type="SAM" id="MobiDB-lite"/>
    </source>
</evidence>
<dbReference type="PANTHER" id="PTHR23098">
    <property type="entry name" value="AGAP001331-PA-RELATED"/>
    <property type="match status" value="1"/>
</dbReference>
<evidence type="ECO:0000313" key="4">
    <source>
        <dbReference type="Proteomes" id="UP000288216"/>
    </source>
</evidence>
<protein>
    <recommendedName>
        <fullName evidence="2">Myb/SANT-like DNA-binding domain-containing protein</fullName>
    </recommendedName>
</protein>
<feature type="domain" description="Myb/SANT-like DNA-binding" evidence="2">
    <location>
        <begin position="11"/>
        <end position="88"/>
    </location>
</feature>
<name>A0A401PRA8_SCYTO</name>
<dbReference type="PANTHER" id="PTHR23098:SF16">
    <property type="entry name" value="REGULATORY PROTEIN ZESTE"/>
    <property type="match status" value="1"/>
</dbReference>
<feature type="compositionally biased region" description="Basic residues" evidence="1">
    <location>
        <begin position="373"/>
        <end position="385"/>
    </location>
</feature>
<evidence type="ECO:0000313" key="3">
    <source>
        <dbReference type="EMBL" id="GCB75652.1"/>
    </source>
</evidence>
<accession>A0A401PRA8</accession>
<dbReference type="OrthoDB" id="10309033at2759"/>
<gene>
    <name evidence="3" type="ORF">scyTo_0017370</name>
</gene>
<feature type="region of interest" description="Disordered" evidence="1">
    <location>
        <begin position="148"/>
        <end position="234"/>
    </location>
</feature>
<sequence>MASENLAAKKRTQNFTHGDLNTLLHEVEKRKIQILGRGKTKAPRKIQSVAWKQVAEKLSASSEIPRTPEQCRKKLCDLMRSARAKHAHNAREHSTGDGFPYLKDLTPQEDHAWLLLGLIKPLETSDGDLGMSQADMVTAEQNVGETRAAAEIPERDLMEVSTSQQCSAEAAAEEGEALQQAEISDTDSDVQGDSGLEKGEASDDLTAVLEDENSEPSGGEEPSTSVAPPEHSFENRTDVTDDLRIQQICDVVTAVAGGFEASARTQEESLNKVSQQLQRVAEVNAEHMQISQQVHELVRQQNELLRQQNHISLQQKDVSLQKNELLRQQNEYLLQILNKVVTPSSLEPPRSESVAAGKDTVPSRSGIQEVKSRGRGRARGRRARN</sequence>
<dbReference type="AlphaFoldDB" id="A0A401PRA8"/>
<dbReference type="InterPro" id="IPR028002">
    <property type="entry name" value="Myb_DNA-bind_5"/>
</dbReference>
<comment type="caution">
    <text evidence="3">The sequence shown here is derived from an EMBL/GenBank/DDBJ whole genome shotgun (WGS) entry which is preliminary data.</text>
</comment>